<name>A0A7V5PPD9_CALAY</name>
<dbReference type="EMBL" id="DROD01000388">
    <property type="protein sequence ID" value="HHJ52656.1"/>
    <property type="molecule type" value="Genomic_DNA"/>
</dbReference>
<feature type="non-terminal residue" evidence="2">
    <location>
        <position position="175"/>
    </location>
</feature>
<evidence type="ECO:0000313" key="2">
    <source>
        <dbReference type="EMBL" id="HHJ52656.1"/>
    </source>
</evidence>
<organism evidence="2">
    <name type="scientific">Caldithrix abyssi</name>
    <dbReference type="NCBI Taxonomy" id="187145"/>
    <lineage>
        <taxon>Bacteria</taxon>
        <taxon>Pseudomonadati</taxon>
        <taxon>Calditrichota</taxon>
        <taxon>Calditrichia</taxon>
        <taxon>Calditrichales</taxon>
        <taxon>Calditrichaceae</taxon>
        <taxon>Caldithrix</taxon>
    </lineage>
</organism>
<sequence>MKSTRLYFLFVLMTFVSFAMAQNEDAVQSLYAIDCPTAATLERGSFLTALYAYENGGLMGMLDVGITDRIMFGISYGGTNIIGTGPITWNPQIGVNIKYRIVDEQLAFPAIAIGFDGQGRGQYLDSLSRYTEKSKGIYVAASKSFEFLGVLAFHGGVNYSFERQDNDKDLDGYVA</sequence>
<feature type="chain" id="PRO_5031304564" evidence="1">
    <location>
        <begin position="22"/>
        <end position="175"/>
    </location>
</feature>
<keyword evidence="1" id="KW-0732">Signal</keyword>
<accession>A0A7V5PPD9</accession>
<comment type="caution">
    <text evidence="2">The sequence shown here is derived from an EMBL/GenBank/DDBJ whole genome shotgun (WGS) entry which is preliminary data.</text>
</comment>
<dbReference type="Proteomes" id="UP000886124">
    <property type="component" value="Unassembled WGS sequence"/>
</dbReference>
<protein>
    <submittedName>
        <fullName evidence="2">Uncharacterized protein</fullName>
    </submittedName>
</protein>
<reference evidence="2" key="1">
    <citation type="journal article" date="2020" name="mSystems">
        <title>Genome- and Community-Level Interaction Insights into Carbon Utilization and Element Cycling Functions of Hydrothermarchaeota in Hydrothermal Sediment.</title>
        <authorList>
            <person name="Zhou Z."/>
            <person name="Liu Y."/>
            <person name="Xu W."/>
            <person name="Pan J."/>
            <person name="Luo Z.H."/>
            <person name="Li M."/>
        </authorList>
    </citation>
    <scope>NUCLEOTIDE SEQUENCE [LARGE SCALE GENOMIC DNA]</scope>
    <source>
        <strain evidence="2">HyVt-527</strain>
    </source>
</reference>
<feature type="signal peptide" evidence="1">
    <location>
        <begin position="1"/>
        <end position="21"/>
    </location>
</feature>
<gene>
    <name evidence="2" type="ORF">ENJ89_05635</name>
</gene>
<proteinExistence type="predicted"/>
<dbReference type="AlphaFoldDB" id="A0A7V5PPD9"/>
<evidence type="ECO:0000256" key="1">
    <source>
        <dbReference type="SAM" id="SignalP"/>
    </source>
</evidence>